<dbReference type="Gene3D" id="1.10.150.690">
    <property type="entry name" value="DUF2063"/>
    <property type="match status" value="1"/>
</dbReference>
<keyword evidence="2" id="KW-0560">Oxidoreductase</keyword>
<dbReference type="GO" id="GO:0004355">
    <property type="term" value="F:glutamate synthase (NADPH) activity"/>
    <property type="evidence" value="ECO:0007669"/>
    <property type="project" value="UniProtKB-EC"/>
</dbReference>
<evidence type="ECO:0000259" key="1">
    <source>
        <dbReference type="Pfam" id="PF09836"/>
    </source>
</evidence>
<dbReference type="InterPro" id="IPR018640">
    <property type="entry name" value="DUF2063"/>
</dbReference>
<dbReference type="AlphaFoldDB" id="A0A0J9E020"/>
<dbReference type="RefSeq" id="WP_049642192.1">
    <property type="nucleotide sequence ID" value="NZ_LFTY01000002.1"/>
</dbReference>
<dbReference type="OrthoDB" id="4146344at2"/>
<evidence type="ECO:0000313" key="3">
    <source>
        <dbReference type="Proteomes" id="UP000037178"/>
    </source>
</evidence>
<reference evidence="2 3" key="1">
    <citation type="submission" date="2015-06" db="EMBL/GenBank/DDBJ databases">
        <title>Draft genome sequence of an Alphaproteobacteria species associated to the Mediterranean sponge Oscarella lobularis.</title>
        <authorList>
            <person name="Jourda C."/>
            <person name="Santini S."/>
            <person name="Claverie J.-M."/>
        </authorList>
    </citation>
    <scope>NUCLEOTIDE SEQUENCE [LARGE SCALE GENOMIC DNA]</scope>
    <source>
        <strain evidence="2">IGS</strain>
    </source>
</reference>
<dbReference type="InterPro" id="IPR044922">
    <property type="entry name" value="DUF2063_N_sf"/>
</dbReference>
<evidence type="ECO:0000313" key="2">
    <source>
        <dbReference type="EMBL" id="KMW56281.1"/>
    </source>
</evidence>
<dbReference type="STRING" id="1675527.AIOL_001233"/>
<organism evidence="2 3">
    <name type="scientific">Candidatus Rhodobacter oscarellae</name>
    <dbReference type="NCBI Taxonomy" id="1675527"/>
    <lineage>
        <taxon>Bacteria</taxon>
        <taxon>Pseudomonadati</taxon>
        <taxon>Pseudomonadota</taxon>
        <taxon>Alphaproteobacteria</taxon>
        <taxon>Rhodobacterales</taxon>
        <taxon>Rhodobacter group</taxon>
        <taxon>Rhodobacter</taxon>
    </lineage>
</organism>
<dbReference type="EC" id="1.4.1.13" evidence="2"/>
<proteinExistence type="predicted"/>
<protein>
    <submittedName>
        <fullName evidence="2">Glutamate synthase [NADPH] large chain</fullName>
        <ecNumber evidence="2">1.4.1.13</ecNumber>
    </submittedName>
</protein>
<name>A0A0J9E020_9RHOB</name>
<comment type="caution">
    <text evidence="2">The sequence shown here is derived from an EMBL/GenBank/DDBJ whole genome shotgun (WGS) entry which is preliminary data.</text>
</comment>
<accession>A0A0J9E020</accession>
<dbReference type="EMBL" id="LFTY01000002">
    <property type="protein sequence ID" value="KMW56281.1"/>
    <property type="molecule type" value="Genomic_DNA"/>
</dbReference>
<sequence length="253" mass="27432">MGVTQTEFTQAMLDPARAAPQGLVNPDGAPATKRFDVYRNNVAVSLTEALETAFPVIAKLIGAENFKKVAGVYLRQHPPSSPLIMFYGDRMPDFLAGFAPLQHLPYLADVARLEQALRRSYHAGDAAALDAAILQELPADRLMTARLEMAPAVHLIRSRYPIHQIWRFNMEQGAPKPAGQGENVLITRAEFDPQMTTLLPGGGTFVAAILSGRTFGEAVEAATAQVPGFDLTQTLGVLLGTAAIIRLNEEQDR</sequence>
<feature type="domain" description="Putative DNA-binding" evidence="1">
    <location>
        <begin position="4"/>
        <end position="95"/>
    </location>
</feature>
<dbReference type="Pfam" id="PF09836">
    <property type="entry name" value="DUF2063"/>
    <property type="match status" value="1"/>
</dbReference>
<keyword evidence="3" id="KW-1185">Reference proteome</keyword>
<dbReference type="Proteomes" id="UP000037178">
    <property type="component" value="Unassembled WGS sequence"/>
</dbReference>
<gene>
    <name evidence="2" type="ORF">AIOL_001233</name>
</gene>
<dbReference type="PATRIC" id="fig|1675527.3.peg.1315"/>